<evidence type="ECO:0000313" key="4">
    <source>
        <dbReference type="EMBL" id="CAF1577300.1"/>
    </source>
</evidence>
<reference evidence="1" key="1">
    <citation type="submission" date="2021-02" db="EMBL/GenBank/DDBJ databases">
        <authorList>
            <person name="Nowell W R."/>
        </authorList>
    </citation>
    <scope>NUCLEOTIDE SEQUENCE</scope>
</reference>
<dbReference type="EMBL" id="CAJNOI010000547">
    <property type="protein sequence ID" value="CAF1304432.1"/>
    <property type="molecule type" value="Genomic_DNA"/>
</dbReference>
<dbReference type="EMBL" id="CAJNOI010000548">
    <property type="protein sequence ID" value="CAF1304624.1"/>
    <property type="molecule type" value="Genomic_DNA"/>
</dbReference>
<evidence type="ECO:0000313" key="2">
    <source>
        <dbReference type="EMBL" id="CAF1304624.1"/>
    </source>
</evidence>
<evidence type="ECO:0000313" key="5">
    <source>
        <dbReference type="Proteomes" id="UP000663832"/>
    </source>
</evidence>
<evidence type="ECO:0000313" key="3">
    <source>
        <dbReference type="EMBL" id="CAF1577221.1"/>
    </source>
</evidence>
<comment type="caution">
    <text evidence="1">The sequence shown here is derived from an EMBL/GenBank/DDBJ whole genome shotgun (WGS) entry which is preliminary data.</text>
</comment>
<dbReference type="Proteomes" id="UP000663877">
    <property type="component" value="Unassembled WGS sequence"/>
</dbReference>
<keyword evidence="5" id="KW-1185">Reference proteome</keyword>
<evidence type="ECO:0000313" key="1">
    <source>
        <dbReference type="EMBL" id="CAF1304432.1"/>
    </source>
</evidence>
<name>A0A815DQX0_9BILA</name>
<dbReference type="Proteomes" id="UP000663832">
    <property type="component" value="Unassembled WGS sequence"/>
</dbReference>
<dbReference type="EMBL" id="CAJNOM010000909">
    <property type="protein sequence ID" value="CAF1577221.1"/>
    <property type="molecule type" value="Genomic_DNA"/>
</dbReference>
<sequence>MWTEFEKMSMTNAEDCAQIDHIMDQIEATLTKTHIQSVNHRKMTNDILVSDEIPALTTIYHNTGKESHQRNLENFLIIWLNPNIHSIEDDKLTSLKNQINVLSLIEPLVYDDYNRRMESLFAAALYHLERLLSTDVWEQRYHTSNWMLEICTFNVEEWKLIDTIWREESQIDMRFSVTTYILMGIAVRDWSKPEEESGHWRFELRDIASIGKVRRMIQLDDGMKSPCIVSLSNADWLAYDNETKLLNLVDRTVKSKKSIEYSESIKYATLMDQNCFVILTKNNQLHFHDL</sequence>
<dbReference type="EMBL" id="CAJNOM010000910">
    <property type="protein sequence ID" value="CAF1577300.1"/>
    <property type="molecule type" value="Genomic_DNA"/>
</dbReference>
<proteinExistence type="predicted"/>
<dbReference type="AlphaFoldDB" id="A0A815DQX0"/>
<gene>
    <name evidence="1" type="ORF">BJG266_LOCUS32463</name>
    <name evidence="2" type="ORF">BJG266_LOCUS32473</name>
    <name evidence="3" type="ORF">QVE165_LOCUS49555</name>
    <name evidence="4" type="ORF">QVE165_LOCUS49565</name>
</gene>
<protein>
    <submittedName>
        <fullName evidence="1">Uncharacterized protein</fullName>
    </submittedName>
</protein>
<accession>A0A815DQX0</accession>
<evidence type="ECO:0000313" key="6">
    <source>
        <dbReference type="Proteomes" id="UP000663877"/>
    </source>
</evidence>
<organism evidence="1 6">
    <name type="scientific">Adineta steineri</name>
    <dbReference type="NCBI Taxonomy" id="433720"/>
    <lineage>
        <taxon>Eukaryota</taxon>
        <taxon>Metazoa</taxon>
        <taxon>Spiralia</taxon>
        <taxon>Gnathifera</taxon>
        <taxon>Rotifera</taxon>
        <taxon>Eurotatoria</taxon>
        <taxon>Bdelloidea</taxon>
        <taxon>Adinetida</taxon>
        <taxon>Adinetidae</taxon>
        <taxon>Adineta</taxon>
    </lineage>
</organism>